<dbReference type="Pfam" id="PF01636">
    <property type="entry name" value="APH"/>
    <property type="match status" value="1"/>
</dbReference>
<dbReference type="RefSeq" id="WP_310364840.1">
    <property type="nucleotide sequence ID" value="NZ_JAVDYB010000001.1"/>
</dbReference>
<protein>
    <recommendedName>
        <fullName evidence="1">Aminoglycoside phosphotransferase domain-containing protein</fullName>
    </recommendedName>
</protein>
<evidence type="ECO:0000259" key="1">
    <source>
        <dbReference type="Pfam" id="PF01636"/>
    </source>
</evidence>
<keyword evidence="3" id="KW-1185">Reference proteome</keyword>
<dbReference type="Gene3D" id="3.90.1200.10">
    <property type="match status" value="1"/>
</dbReference>
<dbReference type="EMBL" id="JAVDYB010000001">
    <property type="protein sequence ID" value="MDR7274764.1"/>
    <property type="molecule type" value="Genomic_DNA"/>
</dbReference>
<dbReference type="InterPro" id="IPR011009">
    <property type="entry name" value="Kinase-like_dom_sf"/>
</dbReference>
<name>A0AAE3YM79_9ACTN</name>
<organism evidence="2 3">
    <name type="scientific">Catenuloplanes atrovinosus</name>
    <dbReference type="NCBI Taxonomy" id="137266"/>
    <lineage>
        <taxon>Bacteria</taxon>
        <taxon>Bacillati</taxon>
        <taxon>Actinomycetota</taxon>
        <taxon>Actinomycetes</taxon>
        <taxon>Micromonosporales</taxon>
        <taxon>Micromonosporaceae</taxon>
        <taxon>Catenuloplanes</taxon>
    </lineage>
</organism>
<feature type="domain" description="Aminoglycoside phosphotransferase" evidence="1">
    <location>
        <begin position="78"/>
        <end position="252"/>
    </location>
</feature>
<reference evidence="2" key="1">
    <citation type="submission" date="2023-07" db="EMBL/GenBank/DDBJ databases">
        <title>Sequencing the genomes of 1000 actinobacteria strains.</title>
        <authorList>
            <person name="Klenk H.-P."/>
        </authorList>
    </citation>
    <scope>NUCLEOTIDE SEQUENCE</scope>
    <source>
        <strain evidence="2">DSM 44707</strain>
    </source>
</reference>
<sequence length="319" mass="34159">MRTFTEAPRLTAFTRRHLGAEPVEVTRLRGGTKKGAYRLTLPDGRTVVLYLWSPAENHWPAPAGGAPVLFGEASGPELFRSAHAALSGAGVRTVEILAFDASRTLLDGEAALVEDVAGGTLEALIARDPAAAEPVLDRLADSLRRMHATRSPAFGRVSAPFTAAPTAVGAITAAAHRDLAEAAARRPELRPVRDALAARLDELARAVPPRGGYTLVHGELGPDHVLIADGGEPVIIDIEGLMFLDAEWEHAFLEIRFGDRADRLRVPGLDPARLALYRTAHELSLVAGPLRLLDGDFPDREFMLGIVRHHVGKLVGGIP</sequence>
<evidence type="ECO:0000313" key="2">
    <source>
        <dbReference type="EMBL" id="MDR7274764.1"/>
    </source>
</evidence>
<dbReference type="Proteomes" id="UP001183643">
    <property type="component" value="Unassembled WGS sequence"/>
</dbReference>
<dbReference type="AlphaFoldDB" id="A0AAE3YM79"/>
<proteinExistence type="predicted"/>
<dbReference type="InterPro" id="IPR002575">
    <property type="entry name" value="Aminoglycoside_PTrfase"/>
</dbReference>
<gene>
    <name evidence="2" type="ORF">J2S41_001542</name>
</gene>
<dbReference type="SUPFAM" id="SSF56112">
    <property type="entry name" value="Protein kinase-like (PK-like)"/>
    <property type="match status" value="1"/>
</dbReference>
<accession>A0AAE3YM79</accession>
<comment type="caution">
    <text evidence="2">The sequence shown here is derived from an EMBL/GenBank/DDBJ whole genome shotgun (WGS) entry which is preliminary data.</text>
</comment>
<evidence type="ECO:0000313" key="3">
    <source>
        <dbReference type="Proteomes" id="UP001183643"/>
    </source>
</evidence>